<dbReference type="Proteomes" id="UP001295469">
    <property type="component" value="Chromosome A05"/>
</dbReference>
<feature type="compositionally biased region" description="Polar residues" evidence="5">
    <location>
        <begin position="616"/>
        <end position="632"/>
    </location>
</feature>
<feature type="region of interest" description="Disordered" evidence="5">
    <location>
        <begin position="403"/>
        <end position="710"/>
    </location>
</feature>
<name>A0A078HGW1_BRANA</name>
<dbReference type="OrthoDB" id="431825at2759"/>
<feature type="domain" description="NUC153" evidence="6">
    <location>
        <begin position="599"/>
        <end position="622"/>
    </location>
</feature>
<reference evidence="8" key="3">
    <citation type="submission" date="2021-01" db="EMBL/GenBank/DDBJ databases">
        <authorList>
            <consortium name="Genoscope - CEA"/>
            <person name="William W."/>
        </authorList>
    </citation>
    <scope>NUCLEOTIDE SEQUENCE</scope>
</reference>
<dbReference type="KEGG" id="bna:106453254"/>
<feature type="compositionally biased region" description="Basic and acidic residues" evidence="5">
    <location>
        <begin position="633"/>
        <end position="654"/>
    </location>
</feature>
<feature type="compositionally biased region" description="Basic and acidic residues" evidence="5">
    <location>
        <begin position="7"/>
        <end position="17"/>
    </location>
</feature>
<feature type="compositionally biased region" description="Acidic residues" evidence="5">
    <location>
        <begin position="499"/>
        <end position="522"/>
    </location>
</feature>
<dbReference type="EMBL" id="LK032402">
    <property type="protein sequence ID" value="CDY37540.1"/>
    <property type="molecule type" value="Genomic_DNA"/>
</dbReference>
<evidence type="ECO:0000256" key="1">
    <source>
        <dbReference type="ARBA" id="ARBA00004604"/>
    </source>
</evidence>
<feature type="compositionally biased region" description="Acidic residues" evidence="5">
    <location>
        <begin position="405"/>
        <end position="420"/>
    </location>
</feature>
<dbReference type="GO" id="GO:0003723">
    <property type="term" value="F:RNA binding"/>
    <property type="evidence" value="ECO:0000318"/>
    <property type="project" value="GO_Central"/>
</dbReference>
<reference evidence="9" key="2">
    <citation type="submission" date="2014-06" db="EMBL/GenBank/DDBJ databases">
        <authorList>
            <person name="Genoscope - CEA"/>
        </authorList>
    </citation>
    <scope>NUCLEOTIDE SEQUENCE</scope>
</reference>
<evidence type="ECO:0000259" key="7">
    <source>
        <dbReference type="Pfam" id="PF25121"/>
    </source>
</evidence>
<comment type="similarity">
    <text evidence="2">Belongs to the ESF1 family.</text>
</comment>
<feature type="compositionally biased region" description="Basic and acidic residues" evidence="5">
    <location>
        <begin position="462"/>
        <end position="484"/>
    </location>
</feature>
<feature type="compositionally biased region" description="Basic and acidic residues" evidence="5">
    <location>
        <begin position="585"/>
        <end position="601"/>
    </location>
</feature>
<feature type="compositionally biased region" description="Basic residues" evidence="5">
    <location>
        <begin position="575"/>
        <end position="584"/>
    </location>
</feature>
<evidence type="ECO:0000313" key="10">
    <source>
        <dbReference type="Proteomes" id="UP000028999"/>
    </source>
</evidence>
<dbReference type="PANTHER" id="PTHR12202:SF0">
    <property type="entry name" value="ESF1 HOMOLOG"/>
    <property type="match status" value="1"/>
</dbReference>
<feature type="compositionally biased region" description="Basic and acidic residues" evidence="5">
    <location>
        <begin position="110"/>
        <end position="127"/>
    </location>
</feature>
<protein>
    <submittedName>
        <fullName evidence="8">(rape) hypothetical protein</fullName>
    </submittedName>
    <submittedName>
        <fullName evidence="9">BnaA05g34050D protein</fullName>
    </submittedName>
</protein>
<dbReference type="InterPro" id="IPR039754">
    <property type="entry name" value="Esf1"/>
</dbReference>
<evidence type="ECO:0000256" key="5">
    <source>
        <dbReference type="SAM" id="MobiDB-lite"/>
    </source>
</evidence>
<evidence type="ECO:0000259" key="6">
    <source>
        <dbReference type="Pfam" id="PF08159"/>
    </source>
</evidence>
<feature type="compositionally biased region" description="Basic and acidic residues" evidence="5">
    <location>
        <begin position="72"/>
        <end position="88"/>
    </location>
</feature>
<dbReference type="PaxDb" id="3708-A0A078HGW1"/>
<feature type="compositionally biased region" description="Basic and acidic residues" evidence="5">
    <location>
        <begin position="23"/>
        <end position="49"/>
    </location>
</feature>
<evidence type="ECO:0000313" key="8">
    <source>
        <dbReference type="EMBL" id="CAF2103745.1"/>
    </source>
</evidence>
<dbReference type="Pfam" id="PF25121">
    <property type="entry name" value="RRM_ESF1"/>
    <property type="match status" value="1"/>
</dbReference>
<keyword evidence="4" id="KW-0539">Nucleus</keyword>
<feature type="compositionally biased region" description="Acidic residues" evidence="5">
    <location>
        <begin position="435"/>
        <end position="451"/>
    </location>
</feature>
<feature type="compositionally biased region" description="Basic residues" evidence="5">
    <location>
        <begin position="699"/>
        <end position="710"/>
    </location>
</feature>
<comment type="subcellular location">
    <subcellularLocation>
        <location evidence="1">Nucleus</location>
        <location evidence="1">Nucleolus</location>
    </subcellularLocation>
</comment>
<dbReference type="Pfam" id="PF08159">
    <property type="entry name" value="NUC153"/>
    <property type="match status" value="1"/>
</dbReference>
<organism evidence="9 10">
    <name type="scientific">Brassica napus</name>
    <name type="common">Rape</name>
    <dbReference type="NCBI Taxonomy" id="3708"/>
    <lineage>
        <taxon>Eukaryota</taxon>
        <taxon>Viridiplantae</taxon>
        <taxon>Streptophyta</taxon>
        <taxon>Embryophyta</taxon>
        <taxon>Tracheophyta</taxon>
        <taxon>Spermatophyta</taxon>
        <taxon>Magnoliopsida</taxon>
        <taxon>eudicotyledons</taxon>
        <taxon>Gunneridae</taxon>
        <taxon>Pentapetalae</taxon>
        <taxon>rosids</taxon>
        <taxon>malvids</taxon>
        <taxon>Brassicales</taxon>
        <taxon>Brassicaceae</taxon>
        <taxon>Brassiceae</taxon>
        <taxon>Brassica</taxon>
    </lineage>
</organism>
<dbReference type="AlphaFoldDB" id="A0A078HGW1"/>
<evidence type="ECO:0000256" key="2">
    <source>
        <dbReference type="ARBA" id="ARBA00009087"/>
    </source>
</evidence>
<feature type="compositionally biased region" description="Basic residues" evidence="5">
    <location>
        <begin position="485"/>
        <end position="495"/>
    </location>
</feature>
<sequence>MGSKRKKGDDGGEKGEEMITDSRFSKAHTDPRFRRLPRRESKVTIDSRFKGVLTDKASAPVDKRGKRRRRGSAKDSLKEYYRIEEDDKKKKKQKRKEESEDEDDDESEGEEKLIALEAEARLRKSEEQSIEEEESDEDKSGKKKILPLELASSDKESDDENSESEDNEEDVSEEEEVDTDVDDEDMYDDDEPEVAEEEIASIEKETHRLAIVNMDWKHVTAKDLYVVFNSFLPKDGRLLSVAVYPSEFGLERMKEEEIHGPAIGGDKENEDNSDDDEEEDKDVINESIRDYEKSRLRYYFAVAECDSSATADHLYKSCDGIEFERSSNKLDLRFIPDSMEFKHPPRDIATEAPAAYQGLDFQSRALQMSKVNFTWDEDEPHRVRTLNQRFNPDQLAELELKEFLASDESESDDDDGGDDDEGKRKEKYLALMESGDVDSDKDEDEENDQDMVVEFNTGLEDLSNKFREKKEEKPETVWDAQLRKMREKKKARRMQKKDEDDDDSSDDDDDDSSSDDEDDYNDDDHKKKKKKKMMKNKKKKGLEEKLAAEERSRAELELILADENGGDGKGLKGYNIKRKSKKRSKEMAEDKIPSADPEDSRFSAAIMDPNYALDPTNPQFKRSATYVKQLTQKQKEDPRNQEEQVKDVETKKASATEGTEGSSKKRSFAESATVKSLKLKMQQKGSEKKKEGTTDLAQRLKKKAKALSNK</sequence>
<feature type="compositionally biased region" description="Acidic residues" evidence="5">
    <location>
        <begin position="99"/>
        <end position="109"/>
    </location>
</feature>
<keyword evidence="3" id="KW-0175">Coiled coil</keyword>
<feature type="compositionally biased region" description="Basic and acidic residues" evidence="5">
    <location>
        <begin position="541"/>
        <end position="556"/>
    </location>
</feature>
<feature type="compositionally biased region" description="Basic residues" evidence="5">
    <location>
        <begin position="526"/>
        <end position="540"/>
    </location>
</feature>
<proteinExistence type="inferred from homology"/>
<dbReference type="InterPro" id="IPR012580">
    <property type="entry name" value="NUC153"/>
</dbReference>
<feature type="compositionally biased region" description="Acidic residues" evidence="5">
    <location>
        <begin position="156"/>
        <end position="200"/>
    </location>
</feature>
<evidence type="ECO:0000256" key="3">
    <source>
        <dbReference type="ARBA" id="ARBA00023054"/>
    </source>
</evidence>
<dbReference type="EMBL" id="HG994359">
    <property type="protein sequence ID" value="CAF2103745.1"/>
    <property type="molecule type" value="Genomic_DNA"/>
</dbReference>
<dbReference type="PANTHER" id="PTHR12202">
    <property type="entry name" value="ESF1 HOMOLOG"/>
    <property type="match status" value="1"/>
</dbReference>
<reference evidence="9 10" key="1">
    <citation type="journal article" date="2014" name="Science">
        <title>Plant genetics. Early allopolyploid evolution in the post-Neolithic Brassica napus oilseed genome.</title>
        <authorList>
            <person name="Chalhoub B."/>
            <person name="Denoeud F."/>
            <person name="Liu S."/>
            <person name="Parkin I.A."/>
            <person name="Tang H."/>
            <person name="Wang X."/>
            <person name="Chiquet J."/>
            <person name="Belcram H."/>
            <person name="Tong C."/>
            <person name="Samans B."/>
            <person name="Correa M."/>
            <person name="Da Silva C."/>
            <person name="Just J."/>
            <person name="Falentin C."/>
            <person name="Koh C.S."/>
            <person name="Le Clainche I."/>
            <person name="Bernard M."/>
            <person name="Bento P."/>
            <person name="Noel B."/>
            <person name="Labadie K."/>
            <person name="Alberti A."/>
            <person name="Charles M."/>
            <person name="Arnaud D."/>
            <person name="Guo H."/>
            <person name="Daviaud C."/>
            <person name="Alamery S."/>
            <person name="Jabbari K."/>
            <person name="Zhao M."/>
            <person name="Edger P.P."/>
            <person name="Chelaifa H."/>
            <person name="Tack D."/>
            <person name="Lassalle G."/>
            <person name="Mestiri I."/>
            <person name="Schnel N."/>
            <person name="Le Paslier M.C."/>
            <person name="Fan G."/>
            <person name="Renault V."/>
            <person name="Bayer P.E."/>
            <person name="Golicz A.A."/>
            <person name="Manoli S."/>
            <person name="Lee T.H."/>
            <person name="Thi V.H."/>
            <person name="Chalabi S."/>
            <person name="Hu Q."/>
            <person name="Fan C."/>
            <person name="Tollenaere R."/>
            <person name="Lu Y."/>
            <person name="Battail C."/>
            <person name="Shen J."/>
            <person name="Sidebottom C.H."/>
            <person name="Wang X."/>
            <person name="Canaguier A."/>
            <person name="Chauveau A."/>
            <person name="Berard A."/>
            <person name="Deniot G."/>
            <person name="Guan M."/>
            <person name="Liu Z."/>
            <person name="Sun F."/>
            <person name="Lim Y.P."/>
            <person name="Lyons E."/>
            <person name="Town C.D."/>
            <person name="Bancroft I."/>
            <person name="Wang X."/>
            <person name="Meng J."/>
            <person name="Ma J."/>
            <person name="Pires J.C."/>
            <person name="King G.J."/>
            <person name="Brunel D."/>
            <person name="Delourme R."/>
            <person name="Renard M."/>
            <person name="Aury J.M."/>
            <person name="Adams K.L."/>
            <person name="Batley J."/>
            <person name="Snowdon R.J."/>
            <person name="Tost J."/>
            <person name="Edwards D."/>
            <person name="Zhou Y."/>
            <person name="Hua W."/>
            <person name="Sharpe A.G."/>
            <person name="Paterson A.H."/>
            <person name="Guan C."/>
            <person name="Wincker P."/>
        </authorList>
    </citation>
    <scope>NUCLEOTIDE SEQUENCE [LARGE SCALE GENOMIC DNA]</scope>
    <source>
        <strain evidence="10">cv. Darmor-bzh</strain>
    </source>
</reference>
<dbReference type="GO" id="GO:0005730">
    <property type="term" value="C:nucleolus"/>
    <property type="evidence" value="ECO:0007669"/>
    <property type="project" value="UniProtKB-SubCell"/>
</dbReference>
<feature type="compositionally biased region" description="Acidic residues" evidence="5">
    <location>
        <begin position="268"/>
        <end position="281"/>
    </location>
</feature>
<accession>A0A078HGW1</accession>
<dbReference type="Gramene" id="CDY37540">
    <property type="protein sequence ID" value="CDY37540"/>
    <property type="gene ID" value="GSBRNA2T00064159001"/>
</dbReference>
<dbReference type="Proteomes" id="UP000028999">
    <property type="component" value="Unassembled WGS sequence"/>
</dbReference>
<dbReference type="InterPro" id="IPR056750">
    <property type="entry name" value="RRM_ESF1"/>
</dbReference>
<dbReference type="GO" id="GO:0006364">
    <property type="term" value="P:rRNA processing"/>
    <property type="evidence" value="ECO:0000318"/>
    <property type="project" value="GO_Central"/>
</dbReference>
<feature type="compositionally biased region" description="Acidic residues" evidence="5">
    <location>
        <begin position="128"/>
        <end position="137"/>
    </location>
</feature>
<keyword evidence="10" id="KW-1185">Reference proteome</keyword>
<feature type="region of interest" description="Disordered" evidence="5">
    <location>
        <begin position="255"/>
        <end position="283"/>
    </location>
</feature>
<feature type="region of interest" description="Disordered" evidence="5">
    <location>
        <begin position="1"/>
        <end position="201"/>
    </location>
</feature>
<evidence type="ECO:0000313" key="9">
    <source>
        <dbReference type="EMBL" id="CDY37540.1"/>
    </source>
</evidence>
<dbReference type="STRING" id="3708.A0A078HGW1"/>
<evidence type="ECO:0000256" key="4">
    <source>
        <dbReference type="ARBA" id="ARBA00023242"/>
    </source>
</evidence>
<gene>
    <name evidence="9" type="primary">BnaA05g34050D</name>
    <name evidence="8" type="ORF">DARMORV10_A05P44800.1</name>
    <name evidence="9" type="ORF">GSBRNA2T00064159001</name>
</gene>
<dbReference type="OMA" id="YEMEMSW"/>
<feature type="domain" description="ESF1 RRM" evidence="7">
    <location>
        <begin position="206"/>
        <end position="350"/>
    </location>
</feature>